<feature type="transmembrane region" description="Helical" evidence="10">
    <location>
        <begin position="686"/>
        <end position="705"/>
    </location>
</feature>
<keyword evidence="3 10" id="KW-1133">Transmembrane helix</keyword>
<sequence>MEQFPRLVSLLCVQAAVAFASTTNASQDVNATANSSQNGLIPLYIGTLQPTSGHWWSSYGRYYVDFLQWIFDDINSRQDILPGYELRLEWRDTRGQAGMAARQMFELLTTGPPKLALCGVGLSDELLMVGNVAQYYNLPLLSFSAKTSNSLSRDGFPSVYITNYLAESANPPFLAILDTFKWTRVATLIYKDVMFETQMQEFHALLRERNISLVTSAVVTDYTTSSYSLKLLKQFDARIIVGAFRSIQAPYIFCEAYRHGLYGPSFLWLLTGGSMYDGWIETFYNREEGEFPKIPCTRQQLVEASHGYLAVDEVYLRPDRSVVTVAGMTASEYQEHVTNFSSNSPNRESRSSPYAYDAAWALALTLNRTQMKLSQGILGATRLEDFDYSRKDMFDLILASLEEITFEGVSGEVSFLASGRRVGPHLITRYSNDVKTLVGIIDTDKKLVWQMSHRDLFYGYKPPRDRVIYVIKRLPPSTAAVTVVLATNCVGIFSAVGFLAFNIVYRKNSSNSPNRESRSSPYAYDAAWALALTLNRTQMKLSQGILGATRLEDFDYSRKDMFDLILASLEEITFEGVSGEVSFLASGRRVGPHLITRYSNDVKTLVGIIDTDKKLVWQMSHRDLFYGRYTAVLLGVIYVIKRLPPSTAAVTVVLATNSVGIFSAVGFLAFNIVYRKNSNIKMSSPTINNVIVLGALLMYMFVFTLTTDYAQWSDVHNSAICSIQIWLACTGFTVAFGALFSKTWRVHALFRQSQLKRKVIRDARLLSNVLLLVLADMVILIPWTAVNTLVKEEHEQPAEEESTLDRRVTYKYTTCTHPKKIYWYMAEYVFKGLLLVFGAFLAWETREVRIPALNDSKLIGFCIYNIAVFCALAVPVVHVLGQERLTLTFLVVGLFVSLCTTLVLCILFIPKVRLRHKISAVRFFSSFKGSDNNSLNNQLPTRPVADQALAGSRMDLVPEVKEQVQNNQVTCETHIPQKNDIQTADPNHMITLAVPDRSTGSKQLSTSSSSLTDQNETCRLCPVKLNSSDPGRNRDESAGKSKDSLIQLQAEVERLNACLAK</sequence>
<feature type="transmembrane region" description="Helical" evidence="10">
    <location>
        <begin position="887"/>
        <end position="909"/>
    </location>
</feature>
<dbReference type="GO" id="GO:0007214">
    <property type="term" value="P:gamma-aminobutyric acid signaling pathway"/>
    <property type="evidence" value="ECO:0007669"/>
    <property type="project" value="TreeGrafter"/>
</dbReference>
<dbReference type="GO" id="GO:0004965">
    <property type="term" value="F:G protein-coupled GABA receptor activity"/>
    <property type="evidence" value="ECO:0007669"/>
    <property type="project" value="InterPro"/>
</dbReference>
<keyword evidence="8" id="KW-0807">Transducer</keyword>
<feature type="transmembrane region" description="Helical" evidence="10">
    <location>
        <begin position="858"/>
        <end position="881"/>
    </location>
</feature>
<protein>
    <submittedName>
        <fullName evidence="13">Gamma-aminobutyric acid type b receptor subunit 2</fullName>
    </submittedName>
</protein>
<dbReference type="InterPro" id="IPR002455">
    <property type="entry name" value="GPCR3_GABA-B"/>
</dbReference>
<organism evidence="13 14">
    <name type="scientific">Plakobranchus ocellatus</name>
    <dbReference type="NCBI Taxonomy" id="259542"/>
    <lineage>
        <taxon>Eukaryota</taxon>
        <taxon>Metazoa</taxon>
        <taxon>Spiralia</taxon>
        <taxon>Lophotrochozoa</taxon>
        <taxon>Mollusca</taxon>
        <taxon>Gastropoda</taxon>
        <taxon>Heterobranchia</taxon>
        <taxon>Euthyneura</taxon>
        <taxon>Panpulmonata</taxon>
        <taxon>Sacoglossa</taxon>
        <taxon>Placobranchoidea</taxon>
        <taxon>Plakobranchidae</taxon>
        <taxon>Plakobranchus</taxon>
    </lineage>
</organism>
<dbReference type="PROSITE" id="PS50259">
    <property type="entry name" value="G_PROTEIN_RECEP_F3_4"/>
    <property type="match status" value="1"/>
</dbReference>
<dbReference type="EMBL" id="BLXT01002861">
    <property type="protein sequence ID" value="GFN98779.1"/>
    <property type="molecule type" value="Genomic_DNA"/>
</dbReference>
<dbReference type="Proteomes" id="UP000735302">
    <property type="component" value="Unassembled WGS sequence"/>
</dbReference>
<name>A0AAV3ZSJ9_9GAST</name>
<dbReference type="CDD" id="cd15047">
    <property type="entry name" value="7tmC_GABA-B-like"/>
    <property type="match status" value="1"/>
</dbReference>
<dbReference type="AlphaFoldDB" id="A0AAV3ZSJ9"/>
<evidence type="ECO:0000256" key="5">
    <source>
        <dbReference type="ARBA" id="ARBA00023136"/>
    </source>
</evidence>
<dbReference type="PANTHER" id="PTHR10519:SF74">
    <property type="entry name" value="GAMMA-AMINOBUTYRIC ACID TYPE B RECEPTOR SUBUNIT 2"/>
    <property type="match status" value="1"/>
</dbReference>
<evidence type="ECO:0000259" key="12">
    <source>
        <dbReference type="PROSITE" id="PS50259"/>
    </source>
</evidence>
<evidence type="ECO:0000256" key="6">
    <source>
        <dbReference type="ARBA" id="ARBA00023170"/>
    </source>
</evidence>
<keyword evidence="6 13" id="KW-0675">Receptor</keyword>
<evidence type="ECO:0000256" key="2">
    <source>
        <dbReference type="ARBA" id="ARBA00022692"/>
    </source>
</evidence>
<dbReference type="Pfam" id="PF01094">
    <property type="entry name" value="ANF_receptor"/>
    <property type="match status" value="2"/>
</dbReference>
<feature type="signal peptide" evidence="11">
    <location>
        <begin position="1"/>
        <end position="20"/>
    </location>
</feature>
<dbReference type="CDD" id="cd06366">
    <property type="entry name" value="PBP1_GABAb_receptor"/>
    <property type="match status" value="1"/>
</dbReference>
<keyword evidence="11" id="KW-0732">Signal</keyword>
<dbReference type="InterPro" id="IPR001828">
    <property type="entry name" value="ANF_lig-bd_rcpt"/>
</dbReference>
<feature type="domain" description="G-protein coupled receptors family 3 profile" evidence="12">
    <location>
        <begin position="717"/>
        <end position="914"/>
    </location>
</feature>
<evidence type="ECO:0000313" key="13">
    <source>
        <dbReference type="EMBL" id="GFN98779.1"/>
    </source>
</evidence>
<feature type="compositionally biased region" description="Basic and acidic residues" evidence="9">
    <location>
        <begin position="1031"/>
        <end position="1043"/>
    </location>
</feature>
<evidence type="ECO:0000256" key="9">
    <source>
        <dbReference type="SAM" id="MobiDB-lite"/>
    </source>
</evidence>
<evidence type="ECO:0000256" key="8">
    <source>
        <dbReference type="ARBA" id="ARBA00023224"/>
    </source>
</evidence>
<keyword evidence="2 10" id="KW-0812">Transmembrane</keyword>
<dbReference type="PRINTS" id="PR01177">
    <property type="entry name" value="GABAB1RECPTR"/>
</dbReference>
<evidence type="ECO:0000256" key="1">
    <source>
        <dbReference type="ARBA" id="ARBA00004141"/>
    </source>
</evidence>
<evidence type="ECO:0000256" key="4">
    <source>
        <dbReference type="ARBA" id="ARBA00023040"/>
    </source>
</evidence>
<dbReference type="GO" id="GO:0038039">
    <property type="term" value="C:G protein-coupled receptor heterodimeric complex"/>
    <property type="evidence" value="ECO:0007669"/>
    <property type="project" value="TreeGrafter"/>
</dbReference>
<keyword evidence="7" id="KW-0325">Glycoprotein</keyword>
<gene>
    <name evidence="13" type="ORF">PoB_002528500</name>
</gene>
<dbReference type="InterPro" id="IPR000337">
    <property type="entry name" value="GPCR_3"/>
</dbReference>
<accession>A0AAV3ZSJ9</accession>
<feature type="transmembrane region" description="Helical" evidence="10">
    <location>
        <begin position="652"/>
        <end position="674"/>
    </location>
</feature>
<feature type="transmembrane region" description="Helical" evidence="10">
    <location>
        <begin position="765"/>
        <end position="785"/>
    </location>
</feature>
<feature type="non-terminal residue" evidence="13">
    <location>
        <position position="1061"/>
    </location>
</feature>
<keyword evidence="5 10" id="KW-0472">Membrane</keyword>
<dbReference type="Pfam" id="PF00003">
    <property type="entry name" value="7tm_3"/>
    <property type="match status" value="1"/>
</dbReference>
<keyword evidence="14" id="KW-1185">Reference proteome</keyword>
<dbReference type="PRINTS" id="PR01176">
    <property type="entry name" value="GABABRECEPTR"/>
</dbReference>
<dbReference type="SUPFAM" id="SSF53822">
    <property type="entry name" value="Periplasmic binding protein-like I"/>
    <property type="match status" value="2"/>
</dbReference>
<dbReference type="InterPro" id="IPR017978">
    <property type="entry name" value="GPCR_3_C"/>
</dbReference>
<evidence type="ECO:0000256" key="11">
    <source>
        <dbReference type="SAM" id="SignalP"/>
    </source>
</evidence>
<evidence type="ECO:0000256" key="7">
    <source>
        <dbReference type="ARBA" id="ARBA00023180"/>
    </source>
</evidence>
<evidence type="ECO:0000313" key="14">
    <source>
        <dbReference type="Proteomes" id="UP000735302"/>
    </source>
</evidence>
<comment type="caution">
    <text evidence="13">The sequence shown here is derived from an EMBL/GenBank/DDBJ whole genome shotgun (WGS) entry which is preliminary data.</text>
</comment>
<evidence type="ECO:0000256" key="10">
    <source>
        <dbReference type="SAM" id="Phobius"/>
    </source>
</evidence>
<feature type="transmembrane region" description="Helical" evidence="10">
    <location>
        <begin position="725"/>
        <end position="744"/>
    </location>
</feature>
<dbReference type="Gene3D" id="3.40.50.2300">
    <property type="match status" value="3"/>
</dbReference>
<feature type="compositionally biased region" description="Low complexity" evidence="9">
    <location>
        <begin position="998"/>
        <end position="1012"/>
    </location>
</feature>
<dbReference type="PANTHER" id="PTHR10519">
    <property type="entry name" value="GABA-B RECEPTOR"/>
    <property type="match status" value="1"/>
</dbReference>
<proteinExistence type="predicted"/>
<feature type="transmembrane region" description="Helical" evidence="10">
    <location>
        <begin position="623"/>
        <end position="640"/>
    </location>
</feature>
<feature type="transmembrane region" description="Helical" evidence="10">
    <location>
        <begin position="479"/>
        <end position="505"/>
    </location>
</feature>
<evidence type="ECO:0000256" key="3">
    <source>
        <dbReference type="ARBA" id="ARBA00022989"/>
    </source>
</evidence>
<feature type="chain" id="PRO_5043595866" evidence="11">
    <location>
        <begin position="21"/>
        <end position="1061"/>
    </location>
</feature>
<keyword evidence="4" id="KW-0297">G-protein coupled receptor</keyword>
<feature type="region of interest" description="Disordered" evidence="9">
    <location>
        <begin position="995"/>
        <end position="1044"/>
    </location>
</feature>
<reference evidence="13 14" key="1">
    <citation type="journal article" date="2021" name="Elife">
        <title>Chloroplast acquisition without the gene transfer in kleptoplastic sea slugs, Plakobranchus ocellatus.</title>
        <authorList>
            <person name="Maeda T."/>
            <person name="Takahashi S."/>
            <person name="Yoshida T."/>
            <person name="Shimamura S."/>
            <person name="Takaki Y."/>
            <person name="Nagai Y."/>
            <person name="Toyoda A."/>
            <person name="Suzuki Y."/>
            <person name="Arimoto A."/>
            <person name="Ishii H."/>
            <person name="Satoh N."/>
            <person name="Nishiyama T."/>
            <person name="Hasebe M."/>
            <person name="Maruyama T."/>
            <person name="Minagawa J."/>
            <person name="Obokata J."/>
            <person name="Shigenobu S."/>
        </authorList>
    </citation>
    <scope>NUCLEOTIDE SEQUENCE [LARGE SCALE GENOMIC DNA]</scope>
</reference>
<dbReference type="InterPro" id="IPR028082">
    <property type="entry name" value="Peripla_BP_I"/>
</dbReference>
<feature type="transmembrane region" description="Helical" evidence="10">
    <location>
        <begin position="821"/>
        <end position="843"/>
    </location>
</feature>
<dbReference type="PRINTS" id="PR00248">
    <property type="entry name" value="GPCRMGR"/>
</dbReference>
<comment type="subcellular location">
    <subcellularLocation>
        <location evidence="1">Membrane</location>
        <topology evidence="1">Multi-pass membrane protein</topology>
    </subcellularLocation>
</comment>